<dbReference type="Gene3D" id="4.10.75.20">
    <property type="match status" value="3"/>
</dbReference>
<reference evidence="1 2" key="1">
    <citation type="journal article" date="2018" name="Sci. Rep.">
        <title>Genomic signatures of local adaptation to the degree of environmental predictability in rotifers.</title>
        <authorList>
            <person name="Franch-Gras L."/>
            <person name="Hahn C."/>
            <person name="Garcia-Roger E.M."/>
            <person name="Carmona M.J."/>
            <person name="Serra M."/>
            <person name="Gomez A."/>
        </authorList>
    </citation>
    <scope>NUCLEOTIDE SEQUENCE [LARGE SCALE GENOMIC DNA]</scope>
    <source>
        <strain evidence="1">HYR1</strain>
    </source>
</reference>
<dbReference type="Proteomes" id="UP000276133">
    <property type="component" value="Unassembled WGS sequence"/>
</dbReference>
<accession>A0A3M7QMR7</accession>
<sequence length="194" mass="21321">MGLFLKIYLNLNSNFNCIACFVAKVNVKFKSLLSFDGITSQNCPFSSTFCRRGSEGPGGCVGFGNKCMDGRICPFSSTFCRRGSEGPGGCVGFGNKCMDGRICPFSSTFCRRGSEGPGGCVGFGYRCIRHDQKWQKISGEIIDKWWLIYRFRSNIRLKNIHFGKIVASSQKQIARRCFTTARLACGGGLLGGHL</sequence>
<organism evidence="1 2">
    <name type="scientific">Brachionus plicatilis</name>
    <name type="common">Marine rotifer</name>
    <name type="synonym">Brachionus muelleri</name>
    <dbReference type="NCBI Taxonomy" id="10195"/>
    <lineage>
        <taxon>Eukaryota</taxon>
        <taxon>Metazoa</taxon>
        <taxon>Spiralia</taxon>
        <taxon>Gnathifera</taxon>
        <taxon>Rotifera</taxon>
        <taxon>Eurotatoria</taxon>
        <taxon>Monogononta</taxon>
        <taxon>Pseudotrocha</taxon>
        <taxon>Ploima</taxon>
        <taxon>Brachionidae</taxon>
        <taxon>Brachionus</taxon>
    </lineage>
</organism>
<proteinExistence type="predicted"/>
<evidence type="ECO:0000313" key="1">
    <source>
        <dbReference type="EMBL" id="RNA12361.1"/>
    </source>
</evidence>
<protein>
    <submittedName>
        <fullName evidence="1">Uncharacterized protein</fullName>
    </submittedName>
</protein>
<name>A0A3M7QMR7_BRAPC</name>
<keyword evidence="2" id="KW-1185">Reference proteome</keyword>
<comment type="caution">
    <text evidence="1">The sequence shown here is derived from an EMBL/GenBank/DDBJ whole genome shotgun (WGS) entry which is preliminary data.</text>
</comment>
<dbReference type="AlphaFoldDB" id="A0A3M7QMR7"/>
<evidence type="ECO:0000313" key="2">
    <source>
        <dbReference type="Proteomes" id="UP000276133"/>
    </source>
</evidence>
<gene>
    <name evidence="1" type="ORF">BpHYR1_039582</name>
</gene>
<dbReference type="EMBL" id="REGN01005706">
    <property type="protein sequence ID" value="RNA12361.1"/>
    <property type="molecule type" value="Genomic_DNA"/>
</dbReference>